<proteinExistence type="predicted"/>
<name>S9ZFL9_9RHOO</name>
<evidence type="ECO:0000259" key="2">
    <source>
        <dbReference type="Pfam" id="PF12172"/>
    </source>
</evidence>
<dbReference type="EMBL" id="ATJV01000048">
    <property type="protein sequence ID" value="EPZ16120.1"/>
    <property type="molecule type" value="Genomic_DNA"/>
</dbReference>
<dbReference type="PANTHER" id="PTHR34075:SF5">
    <property type="entry name" value="BLR3430 PROTEIN"/>
    <property type="match status" value="1"/>
</dbReference>
<comment type="caution">
    <text evidence="3">The sequence shown here is derived from an EMBL/GenBank/DDBJ whole genome shotgun (WGS) entry which is preliminary data.</text>
</comment>
<dbReference type="InterPro" id="IPR052513">
    <property type="entry name" value="Thioester_dehydratase-like"/>
</dbReference>
<evidence type="ECO:0000259" key="1">
    <source>
        <dbReference type="Pfam" id="PF01796"/>
    </source>
</evidence>
<sequence>MNAARADHAKPLPALTGLAGEFYRWCAQGELRFQRCEDCGRHRHVPRELCAHCASSKWVWARSSGRGMVFSWTDVVRPLHPAFAEDAPYAPVIVELDEGVRMLSRVVDCAAGELAIGMAVELVLTQVSDQVWLPYFRRSKD</sequence>
<reference evidence="3 4" key="1">
    <citation type="submission" date="2013-06" db="EMBL/GenBank/DDBJ databases">
        <title>Draft genome sequence of Thauera terpenica.</title>
        <authorList>
            <person name="Liu B."/>
            <person name="Frostegard A.H."/>
            <person name="Shapleigh J.P."/>
        </authorList>
    </citation>
    <scope>NUCLEOTIDE SEQUENCE [LARGE SCALE GENOMIC DNA]</scope>
    <source>
        <strain evidence="3 4">58Eu</strain>
    </source>
</reference>
<dbReference type="RefSeq" id="WP_021248961.1">
    <property type="nucleotide sequence ID" value="NZ_ATJV01000048.1"/>
</dbReference>
<dbReference type="AlphaFoldDB" id="S9ZFL9"/>
<dbReference type="PANTHER" id="PTHR34075">
    <property type="entry name" value="BLR3430 PROTEIN"/>
    <property type="match status" value="1"/>
</dbReference>
<dbReference type="InterPro" id="IPR022002">
    <property type="entry name" value="ChsH2_Znr"/>
</dbReference>
<dbReference type="Gene3D" id="6.10.30.10">
    <property type="match status" value="1"/>
</dbReference>
<protein>
    <recommendedName>
        <fullName evidence="5">DNA-binding protein</fullName>
    </recommendedName>
</protein>
<evidence type="ECO:0000313" key="3">
    <source>
        <dbReference type="EMBL" id="EPZ16120.1"/>
    </source>
</evidence>
<gene>
    <name evidence="3" type="ORF">M622_02795</name>
</gene>
<evidence type="ECO:0008006" key="5">
    <source>
        <dbReference type="Google" id="ProtNLM"/>
    </source>
</evidence>
<dbReference type="STRING" id="1348657.M622_02795"/>
<organism evidence="3 4">
    <name type="scientific">Thauera terpenica 58Eu</name>
    <dbReference type="NCBI Taxonomy" id="1348657"/>
    <lineage>
        <taxon>Bacteria</taxon>
        <taxon>Pseudomonadati</taxon>
        <taxon>Pseudomonadota</taxon>
        <taxon>Betaproteobacteria</taxon>
        <taxon>Rhodocyclales</taxon>
        <taxon>Zoogloeaceae</taxon>
        <taxon>Thauera</taxon>
    </lineage>
</organism>
<dbReference type="SUPFAM" id="SSF50249">
    <property type="entry name" value="Nucleic acid-binding proteins"/>
    <property type="match status" value="1"/>
</dbReference>
<accession>S9ZFL9</accession>
<evidence type="ECO:0000313" key="4">
    <source>
        <dbReference type="Proteomes" id="UP000015455"/>
    </source>
</evidence>
<dbReference type="InterPro" id="IPR012340">
    <property type="entry name" value="NA-bd_OB-fold"/>
</dbReference>
<dbReference type="InterPro" id="IPR002878">
    <property type="entry name" value="ChsH2_C"/>
</dbReference>
<feature type="domain" description="ChsH2 rubredoxin-like zinc ribbon" evidence="2">
    <location>
        <begin position="26"/>
        <end position="58"/>
    </location>
</feature>
<feature type="domain" description="ChsH2 C-terminal OB-fold" evidence="1">
    <location>
        <begin position="60"/>
        <end position="124"/>
    </location>
</feature>
<dbReference type="Proteomes" id="UP000015455">
    <property type="component" value="Unassembled WGS sequence"/>
</dbReference>
<keyword evidence="4" id="KW-1185">Reference proteome</keyword>
<dbReference type="eggNOG" id="COG1545">
    <property type="taxonomic scope" value="Bacteria"/>
</dbReference>
<dbReference type="PATRIC" id="fig|1348657.5.peg.1535"/>
<dbReference type="Pfam" id="PF01796">
    <property type="entry name" value="OB_ChsH2_C"/>
    <property type="match status" value="1"/>
</dbReference>
<dbReference type="OrthoDB" id="5514845at2"/>
<dbReference type="Pfam" id="PF12172">
    <property type="entry name" value="zf-ChsH2"/>
    <property type="match status" value="1"/>
</dbReference>